<reference evidence="1 3" key="1">
    <citation type="journal article" date="2008" name="Science">
        <title>The Physcomitrella genome reveals evolutionary insights into the conquest of land by plants.</title>
        <authorList>
            <person name="Rensing S."/>
            <person name="Lang D."/>
            <person name="Zimmer A."/>
            <person name="Terry A."/>
            <person name="Salamov A."/>
            <person name="Shapiro H."/>
            <person name="Nishiyama T."/>
            <person name="Perroud P.-F."/>
            <person name="Lindquist E."/>
            <person name="Kamisugi Y."/>
            <person name="Tanahashi T."/>
            <person name="Sakakibara K."/>
            <person name="Fujita T."/>
            <person name="Oishi K."/>
            <person name="Shin-I T."/>
            <person name="Kuroki Y."/>
            <person name="Toyoda A."/>
            <person name="Suzuki Y."/>
            <person name="Hashimoto A."/>
            <person name="Yamaguchi K."/>
            <person name="Sugano A."/>
            <person name="Kohara Y."/>
            <person name="Fujiyama A."/>
            <person name="Anterola A."/>
            <person name="Aoki S."/>
            <person name="Ashton N."/>
            <person name="Barbazuk W.B."/>
            <person name="Barker E."/>
            <person name="Bennetzen J."/>
            <person name="Bezanilla M."/>
            <person name="Blankenship R."/>
            <person name="Cho S.H."/>
            <person name="Dutcher S."/>
            <person name="Estelle M."/>
            <person name="Fawcett J.A."/>
            <person name="Gundlach H."/>
            <person name="Hanada K."/>
            <person name="Heyl A."/>
            <person name="Hicks K.A."/>
            <person name="Hugh J."/>
            <person name="Lohr M."/>
            <person name="Mayer K."/>
            <person name="Melkozernov A."/>
            <person name="Murata T."/>
            <person name="Nelson D."/>
            <person name="Pils B."/>
            <person name="Prigge M."/>
            <person name="Reiss B."/>
            <person name="Renner T."/>
            <person name="Rombauts S."/>
            <person name="Rushton P."/>
            <person name="Sanderfoot A."/>
            <person name="Schween G."/>
            <person name="Shiu S.-H."/>
            <person name="Stueber K."/>
            <person name="Theodoulou F.L."/>
            <person name="Tu H."/>
            <person name="Van de Peer Y."/>
            <person name="Verrier P.J."/>
            <person name="Waters E."/>
            <person name="Wood A."/>
            <person name="Yang L."/>
            <person name="Cove D."/>
            <person name="Cuming A."/>
            <person name="Hasebe M."/>
            <person name="Lucas S."/>
            <person name="Mishler D.B."/>
            <person name="Reski R."/>
            <person name="Grigoriev I."/>
            <person name="Quatrano R.S."/>
            <person name="Boore J.L."/>
        </authorList>
    </citation>
    <scope>NUCLEOTIDE SEQUENCE [LARGE SCALE GENOMIC DNA]</scope>
    <source>
        <strain evidence="2 3">cv. Gransden 2004</strain>
    </source>
</reference>
<dbReference type="InParanoid" id="A0A2K1IIT9"/>
<sequence>MNSFNPCITALVRNATAPKSIDLSTAALSSAPSGSKIVQGQIGKLVGIVNLNFRTKPTSRKSLLQSSSASGFAKSRSTCYASSSKISISKHIRASVSNLVHDAQSCGHLRLQLGLAT</sequence>
<dbReference type="AlphaFoldDB" id="A0A2K1IIT9"/>
<dbReference type="EnsemblPlants" id="Pp3c23_10530V3.1">
    <property type="protein sequence ID" value="PAC:32951189.CDS.1"/>
    <property type="gene ID" value="Pp3c23_10530"/>
</dbReference>
<reference evidence="1 3" key="2">
    <citation type="journal article" date="2018" name="Plant J.">
        <title>The Physcomitrella patens chromosome-scale assembly reveals moss genome structure and evolution.</title>
        <authorList>
            <person name="Lang D."/>
            <person name="Ullrich K.K."/>
            <person name="Murat F."/>
            <person name="Fuchs J."/>
            <person name="Jenkins J."/>
            <person name="Haas F.B."/>
            <person name="Piednoel M."/>
            <person name="Gundlach H."/>
            <person name="Van Bel M."/>
            <person name="Meyberg R."/>
            <person name="Vives C."/>
            <person name="Morata J."/>
            <person name="Symeonidi A."/>
            <person name="Hiss M."/>
            <person name="Muchero W."/>
            <person name="Kamisugi Y."/>
            <person name="Saleh O."/>
            <person name="Blanc G."/>
            <person name="Decker E.L."/>
            <person name="van Gessel N."/>
            <person name="Grimwood J."/>
            <person name="Hayes R.D."/>
            <person name="Graham S.W."/>
            <person name="Gunter L.E."/>
            <person name="McDaniel S.F."/>
            <person name="Hoernstein S.N.W."/>
            <person name="Larsson A."/>
            <person name="Li F.W."/>
            <person name="Perroud P.F."/>
            <person name="Phillips J."/>
            <person name="Ranjan P."/>
            <person name="Rokshar D.S."/>
            <person name="Rothfels C.J."/>
            <person name="Schneider L."/>
            <person name="Shu S."/>
            <person name="Stevenson D.W."/>
            <person name="Thummler F."/>
            <person name="Tillich M."/>
            <person name="Villarreal Aguilar J.C."/>
            <person name="Widiez T."/>
            <person name="Wong G.K."/>
            <person name="Wymore A."/>
            <person name="Zhang Y."/>
            <person name="Zimmer A.D."/>
            <person name="Quatrano R.S."/>
            <person name="Mayer K.F.X."/>
            <person name="Goodstein D."/>
            <person name="Casacuberta J.M."/>
            <person name="Vandepoele K."/>
            <person name="Reski R."/>
            <person name="Cuming A.C."/>
            <person name="Tuskan G.A."/>
            <person name="Maumus F."/>
            <person name="Salse J."/>
            <person name="Schmutz J."/>
            <person name="Rensing S.A."/>
        </authorList>
    </citation>
    <scope>NUCLEOTIDE SEQUENCE [LARGE SCALE GENOMIC DNA]</scope>
    <source>
        <strain evidence="2 3">cv. Gransden 2004</strain>
    </source>
</reference>
<reference evidence="2" key="3">
    <citation type="submission" date="2020-12" db="UniProtKB">
        <authorList>
            <consortium name="EnsemblPlants"/>
        </authorList>
    </citation>
    <scope>IDENTIFICATION</scope>
</reference>
<gene>
    <name evidence="1" type="ORF">PHYPA_027882</name>
</gene>
<accession>A0A2K1IIT9</accession>
<protein>
    <submittedName>
        <fullName evidence="1 2">Uncharacterized protein</fullName>
    </submittedName>
</protein>
<dbReference type="EMBL" id="ABEU02000023">
    <property type="protein sequence ID" value="PNR29190.1"/>
    <property type="molecule type" value="Genomic_DNA"/>
</dbReference>
<name>A0A2K1IIT9_PHYPA</name>
<evidence type="ECO:0000313" key="2">
    <source>
        <dbReference type="EnsemblPlants" id="PAC:32951189.CDS.1"/>
    </source>
</evidence>
<evidence type="ECO:0000313" key="1">
    <source>
        <dbReference type="EMBL" id="PNR29190.1"/>
    </source>
</evidence>
<evidence type="ECO:0000313" key="3">
    <source>
        <dbReference type="Proteomes" id="UP000006727"/>
    </source>
</evidence>
<dbReference type="Proteomes" id="UP000006727">
    <property type="component" value="Chromosome 23"/>
</dbReference>
<dbReference type="PaxDb" id="3218-PP1S137_272V6.1"/>
<organism evidence="1">
    <name type="scientific">Physcomitrium patens</name>
    <name type="common">Spreading-leaved earth moss</name>
    <name type="synonym">Physcomitrella patens</name>
    <dbReference type="NCBI Taxonomy" id="3218"/>
    <lineage>
        <taxon>Eukaryota</taxon>
        <taxon>Viridiplantae</taxon>
        <taxon>Streptophyta</taxon>
        <taxon>Embryophyta</taxon>
        <taxon>Bryophyta</taxon>
        <taxon>Bryophytina</taxon>
        <taxon>Bryopsida</taxon>
        <taxon>Funariidae</taxon>
        <taxon>Funariales</taxon>
        <taxon>Funariaceae</taxon>
        <taxon>Physcomitrium</taxon>
    </lineage>
</organism>
<keyword evidence="3" id="KW-1185">Reference proteome</keyword>
<proteinExistence type="predicted"/>
<dbReference type="Gramene" id="Pp3c23_10530V3.1">
    <property type="protein sequence ID" value="PAC:32951189.CDS.1"/>
    <property type="gene ID" value="Pp3c23_10530"/>
</dbReference>